<dbReference type="EMBL" id="JBHUDJ010000014">
    <property type="protein sequence ID" value="MFD1588588.1"/>
    <property type="molecule type" value="Genomic_DNA"/>
</dbReference>
<dbReference type="InterPro" id="IPR017850">
    <property type="entry name" value="Alkaline_phosphatase_core_sf"/>
</dbReference>
<dbReference type="Proteomes" id="UP001597119">
    <property type="component" value="Unassembled WGS sequence"/>
</dbReference>
<evidence type="ECO:0000313" key="2">
    <source>
        <dbReference type="Proteomes" id="UP001597119"/>
    </source>
</evidence>
<comment type="caution">
    <text evidence="1">The sequence shown here is derived from an EMBL/GenBank/DDBJ whole genome shotgun (WGS) entry which is preliminary data.</text>
</comment>
<sequence>MGIDPRYALSEIRKNFTSLNWWRNRVFVPFVIGTATQFHPGYPGYDEGIHVMEEDWDTMIVLDACRADYFEQVVDLDQYDEYDSRVSLGSHSSEWTRQNFQGESFGDTVYVSANPHTSLEAGDAFHHIVELWETDFDDDAGVVLPGAVRDAAIDAYEEFPDKRLIVHFMQPHGPFLATERDDYDEQSAYWQAYVENLELVLPYVDDIIDAVPGKTVVTADHGQVFASGLKERLGIGGHKARLRFPSLVEVPWAVRDGERREIRTGEISEAQGEQVQDRLKDLGYV</sequence>
<organism evidence="1 2">
    <name type="scientific">Halorientalis brevis</name>
    <dbReference type="NCBI Taxonomy" id="1126241"/>
    <lineage>
        <taxon>Archaea</taxon>
        <taxon>Methanobacteriati</taxon>
        <taxon>Methanobacteriota</taxon>
        <taxon>Stenosarchaea group</taxon>
        <taxon>Halobacteria</taxon>
        <taxon>Halobacteriales</taxon>
        <taxon>Haloarculaceae</taxon>
        <taxon>Halorientalis</taxon>
    </lineage>
</organism>
<name>A0ABD6CFL4_9EURY</name>
<gene>
    <name evidence="1" type="ORF">ACFR9U_16540</name>
</gene>
<proteinExistence type="predicted"/>
<accession>A0ABD6CFL4</accession>
<dbReference type="AlphaFoldDB" id="A0ABD6CFL4"/>
<dbReference type="SUPFAM" id="SSF53649">
    <property type="entry name" value="Alkaline phosphatase-like"/>
    <property type="match status" value="1"/>
</dbReference>
<reference evidence="1 2" key="1">
    <citation type="journal article" date="2019" name="Int. J. Syst. Evol. Microbiol.">
        <title>The Global Catalogue of Microorganisms (GCM) 10K type strain sequencing project: providing services to taxonomists for standard genome sequencing and annotation.</title>
        <authorList>
            <consortium name="The Broad Institute Genomics Platform"/>
            <consortium name="The Broad Institute Genome Sequencing Center for Infectious Disease"/>
            <person name="Wu L."/>
            <person name="Ma J."/>
        </authorList>
    </citation>
    <scope>NUCLEOTIDE SEQUENCE [LARGE SCALE GENOMIC DNA]</scope>
    <source>
        <strain evidence="1 2">CGMCC 1.12125</strain>
    </source>
</reference>
<dbReference type="Gene3D" id="3.40.720.10">
    <property type="entry name" value="Alkaline Phosphatase, subunit A"/>
    <property type="match status" value="1"/>
</dbReference>
<evidence type="ECO:0000313" key="1">
    <source>
        <dbReference type="EMBL" id="MFD1588588.1"/>
    </source>
</evidence>
<dbReference type="RefSeq" id="WP_247378200.1">
    <property type="nucleotide sequence ID" value="NZ_JALLGV010000005.1"/>
</dbReference>
<protein>
    <submittedName>
        <fullName evidence="1">Uncharacterized protein</fullName>
    </submittedName>
</protein>
<keyword evidence="2" id="KW-1185">Reference proteome</keyword>